<evidence type="ECO:0008006" key="3">
    <source>
        <dbReference type="Google" id="ProtNLM"/>
    </source>
</evidence>
<organism evidence="1 2">
    <name type="scientific">Henosepilachna vigintioctopunctata</name>
    <dbReference type="NCBI Taxonomy" id="420089"/>
    <lineage>
        <taxon>Eukaryota</taxon>
        <taxon>Metazoa</taxon>
        <taxon>Ecdysozoa</taxon>
        <taxon>Arthropoda</taxon>
        <taxon>Hexapoda</taxon>
        <taxon>Insecta</taxon>
        <taxon>Pterygota</taxon>
        <taxon>Neoptera</taxon>
        <taxon>Endopterygota</taxon>
        <taxon>Coleoptera</taxon>
        <taxon>Polyphaga</taxon>
        <taxon>Cucujiformia</taxon>
        <taxon>Coccinelloidea</taxon>
        <taxon>Coccinellidae</taxon>
        <taxon>Epilachninae</taxon>
        <taxon>Epilachnini</taxon>
        <taxon>Henosepilachna</taxon>
    </lineage>
</organism>
<dbReference type="InterPro" id="IPR036179">
    <property type="entry name" value="Ig-like_dom_sf"/>
</dbReference>
<reference evidence="1 2" key="1">
    <citation type="submission" date="2023-03" db="EMBL/GenBank/DDBJ databases">
        <title>Genome insight into feeding habits of ladybird beetles.</title>
        <authorList>
            <person name="Li H.-S."/>
            <person name="Huang Y.-H."/>
            <person name="Pang H."/>
        </authorList>
    </citation>
    <scope>NUCLEOTIDE SEQUENCE [LARGE SCALE GENOMIC DNA]</scope>
    <source>
        <strain evidence="1">SYSU_2023b</strain>
        <tissue evidence="1">Whole body</tissue>
    </source>
</reference>
<dbReference type="EMBL" id="JARQZJ010000101">
    <property type="protein sequence ID" value="KAK9886624.1"/>
    <property type="molecule type" value="Genomic_DNA"/>
</dbReference>
<proteinExistence type="predicted"/>
<sequence length="130" mass="14219">MHYENIAEQKESVAESKISHLKDGVSLEGGTISVSADGNTTTSTLSFTPTSADHGLVLSCKASNHRIPFSEQQRTWMLRVLYPPKVTMTLGHGLDATDIKEGADVYFECHLIANPWVSGQFLTFSCLFLG</sequence>
<keyword evidence="2" id="KW-1185">Reference proteome</keyword>
<evidence type="ECO:0000313" key="2">
    <source>
        <dbReference type="Proteomes" id="UP001431783"/>
    </source>
</evidence>
<dbReference type="Proteomes" id="UP001431783">
    <property type="component" value="Unassembled WGS sequence"/>
</dbReference>
<name>A0AAW1UTZ0_9CUCU</name>
<evidence type="ECO:0000313" key="1">
    <source>
        <dbReference type="EMBL" id="KAK9886624.1"/>
    </source>
</evidence>
<gene>
    <name evidence="1" type="ORF">WA026_017547</name>
</gene>
<dbReference type="Gene3D" id="2.60.40.10">
    <property type="entry name" value="Immunoglobulins"/>
    <property type="match status" value="1"/>
</dbReference>
<protein>
    <recommendedName>
        <fullName evidence="3">Ig-like domain-containing protein</fullName>
    </recommendedName>
</protein>
<dbReference type="InterPro" id="IPR013783">
    <property type="entry name" value="Ig-like_fold"/>
</dbReference>
<dbReference type="SUPFAM" id="SSF48726">
    <property type="entry name" value="Immunoglobulin"/>
    <property type="match status" value="1"/>
</dbReference>
<dbReference type="PANTHER" id="PTHR23278">
    <property type="entry name" value="SIDESTEP PROTEIN"/>
    <property type="match status" value="1"/>
</dbReference>
<accession>A0AAW1UTZ0</accession>
<comment type="caution">
    <text evidence="1">The sequence shown here is derived from an EMBL/GenBank/DDBJ whole genome shotgun (WGS) entry which is preliminary data.</text>
</comment>
<dbReference type="AlphaFoldDB" id="A0AAW1UTZ0"/>
<dbReference type="PANTHER" id="PTHR23278:SF19">
    <property type="entry name" value="OBSCURIN"/>
    <property type="match status" value="1"/>
</dbReference>